<keyword evidence="2" id="KW-1185">Reference proteome</keyword>
<reference evidence="2" key="1">
    <citation type="submission" date="2016-06" db="EMBL/GenBank/DDBJ databases">
        <title>Parallel loss of symbiosis genes in relatives of nitrogen-fixing non-legume Parasponia.</title>
        <authorList>
            <person name="Van Velzen R."/>
            <person name="Holmer R."/>
            <person name="Bu F."/>
            <person name="Rutten L."/>
            <person name="Van Zeijl A."/>
            <person name="Liu W."/>
            <person name="Santuari L."/>
            <person name="Cao Q."/>
            <person name="Sharma T."/>
            <person name="Shen D."/>
            <person name="Roswanjaya Y."/>
            <person name="Wardhani T."/>
            <person name="Kalhor M.S."/>
            <person name="Jansen J."/>
            <person name="Van den Hoogen J."/>
            <person name="Gungor B."/>
            <person name="Hartog M."/>
            <person name="Hontelez J."/>
            <person name="Verver J."/>
            <person name="Yang W.-C."/>
            <person name="Schijlen E."/>
            <person name="Repin R."/>
            <person name="Schilthuizen M."/>
            <person name="Schranz E."/>
            <person name="Heidstra R."/>
            <person name="Miyata K."/>
            <person name="Fedorova E."/>
            <person name="Kohlen W."/>
            <person name="Bisseling T."/>
            <person name="Smit S."/>
            <person name="Geurts R."/>
        </authorList>
    </citation>
    <scope>NUCLEOTIDE SEQUENCE [LARGE SCALE GENOMIC DNA]</scope>
    <source>
        <strain evidence="2">cv. WU1-14</strain>
    </source>
</reference>
<dbReference type="EMBL" id="JXTB01000930">
    <property type="protein sequence ID" value="PON31769.1"/>
    <property type="molecule type" value="Genomic_DNA"/>
</dbReference>
<protein>
    <submittedName>
        <fullName evidence="1">Uncharacterized protein</fullName>
    </submittedName>
</protein>
<organism evidence="1 2">
    <name type="scientific">Parasponia andersonii</name>
    <name type="common">Sponia andersonii</name>
    <dbReference type="NCBI Taxonomy" id="3476"/>
    <lineage>
        <taxon>Eukaryota</taxon>
        <taxon>Viridiplantae</taxon>
        <taxon>Streptophyta</taxon>
        <taxon>Embryophyta</taxon>
        <taxon>Tracheophyta</taxon>
        <taxon>Spermatophyta</taxon>
        <taxon>Magnoliopsida</taxon>
        <taxon>eudicotyledons</taxon>
        <taxon>Gunneridae</taxon>
        <taxon>Pentapetalae</taxon>
        <taxon>rosids</taxon>
        <taxon>fabids</taxon>
        <taxon>Rosales</taxon>
        <taxon>Cannabaceae</taxon>
        <taxon>Parasponia</taxon>
    </lineage>
</organism>
<dbReference type="OrthoDB" id="1470661at2759"/>
<dbReference type="AlphaFoldDB" id="A0A2P5A5I7"/>
<gene>
    <name evidence="1" type="ORF">PanWU01x14_367140</name>
</gene>
<comment type="caution">
    <text evidence="1">The sequence shown here is derived from an EMBL/GenBank/DDBJ whole genome shotgun (WGS) entry which is preliminary data.</text>
</comment>
<proteinExistence type="predicted"/>
<evidence type="ECO:0000313" key="1">
    <source>
        <dbReference type="EMBL" id="PON31769.1"/>
    </source>
</evidence>
<dbReference type="Proteomes" id="UP000237105">
    <property type="component" value="Unassembled WGS sequence"/>
</dbReference>
<sequence length="159" mass="17762">MPSCILQVSNLSVHETPKQPIPSKNILGILNLREVSTVHPRFLPDTMQLAGVSRFCSKFSNGCCNMLVASKKFLIKLRVASWLMFSHPSGKPASKAGKWRVRIWIWRPDSLARSIMELNLMALRGVVTMVTLVPCWANSLAMSIIGMRWPGDIKGTKTK</sequence>
<name>A0A2P5A5I7_PARAD</name>
<accession>A0A2P5A5I7</accession>
<evidence type="ECO:0000313" key="2">
    <source>
        <dbReference type="Proteomes" id="UP000237105"/>
    </source>
</evidence>